<evidence type="ECO:0000256" key="1">
    <source>
        <dbReference type="ARBA" id="ARBA00000968"/>
    </source>
</evidence>
<protein>
    <recommendedName>
        <fullName evidence="5 9">Riboflavin synthase</fullName>
        <ecNumber evidence="4 9">2.5.1.9</ecNumber>
    </recommendedName>
</protein>
<keyword evidence="6" id="KW-0686">Riboflavin biosynthesis</keyword>
<evidence type="ECO:0000259" key="11">
    <source>
        <dbReference type="PROSITE" id="PS51177"/>
    </source>
</evidence>
<organism evidence="12 13">
    <name type="scientific">Prochlorococcus marinus XMU1408</name>
    <dbReference type="NCBI Taxonomy" id="2213228"/>
    <lineage>
        <taxon>Bacteria</taxon>
        <taxon>Bacillati</taxon>
        <taxon>Cyanobacteriota</taxon>
        <taxon>Cyanophyceae</taxon>
        <taxon>Synechococcales</taxon>
        <taxon>Prochlorococcaceae</taxon>
        <taxon>Prochlorococcus</taxon>
    </lineage>
</organism>
<evidence type="ECO:0000256" key="10">
    <source>
        <dbReference type="PROSITE-ProRule" id="PRU00524"/>
    </source>
</evidence>
<dbReference type="PANTHER" id="PTHR21098:SF12">
    <property type="entry name" value="RIBOFLAVIN SYNTHASE"/>
    <property type="match status" value="1"/>
</dbReference>
<sequence>MFTGLIQSIGTIKKNNLGVLVDGCNPFSPLKLGDSVSVDGVCLTVSELINDSFVANISEETLKRTNLGEKAQRNGYVNLEPALRLSDRLGGHIVSGHIDGVGEVVLIENLKNSWNLKVSWNDSNFCKYMCDKASISLNGISLTIAEIYDDGCKFSIAVIPHTWSNTCLKFLKIGEKVNLEVDLMAKYAEKLLKLNKSNNDFISKENSEISSKWLKEQGWN</sequence>
<evidence type="ECO:0000256" key="9">
    <source>
        <dbReference type="NCBIfam" id="TIGR00187"/>
    </source>
</evidence>
<comment type="catalytic activity">
    <reaction evidence="1">
        <text>2 6,7-dimethyl-8-(1-D-ribityl)lumazine + H(+) = 5-amino-6-(D-ribitylamino)uracil + riboflavin</text>
        <dbReference type="Rhea" id="RHEA:20772"/>
        <dbReference type="ChEBI" id="CHEBI:15378"/>
        <dbReference type="ChEBI" id="CHEBI:15934"/>
        <dbReference type="ChEBI" id="CHEBI:57986"/>
        <dbReference type="ChEBI" id="CHEBI:58201"/>
        <dbReference type="EC" id="2.5.1.9"/>
    </reaction>
</comment>
<feature type="domain" description="Lumazine-binding" evidence="11">
    <location>
        <begin position="93"/>
        <end position="192"/>
    </location>
</feature>
<dbReference type="OrthoDB" id="9788537at2"/>
<feature type="domain" description="Lumazine-binding" evidence="11">
    <location>
        <begin position="1"/>
        <end position="92"/>
    </location>
</feature>
<dbReference type="GO" id="GO:0009231">
    <property type="term" value="P:riboflavin biosynthetic process"/>
    <property type="evidence" value="ECO:0007669"/>
    <property type="project" value="UniProtKB-KW"/>
</dbReference>
<name>A0A318R2Y2_PROMR</name>
<dbReference type="EMBL" id="QJUE01000002">
    <property type="protein sequence ID" value="PYE02624.1"/>
    <property type="molecule type" value="Genomic_DNA"/>
</dbReference>
<proteinExistence type="predicted"/>
<dbReference type="AlphaFoldDB" id="A0A318R2Y2"/>
<dbReference type="InterPro" id="IPR017938">
    <property type="entry name" value="Riboflavin_synthase-like_b-brl"/>
</dbReference>
<keyword evidence="8" id="KW-0677">Repeat</keyword>
<keyword evidence="7" id="KW-0808">Transferase</keyword>
<dbReference type="Gene3D" id="2.40.30.20">
    <property type="match status" value="2"/>
</dbReference>
<dbReference type="InterPro" id="IPR001783">
    <property type="entry name" value="Lumazine-bd"/>
</dbReference>
<comment type="pathway">
    <text evidence="3">Cofactor biosynthesis; riboflavin biosynthesis; riboflavin from 2-hydroxy-3-oxobutyl phosphate and 5-amino-6-(D-ribitylamino)uracil: step 2/2.</text>
</comment>
<evidence type="ECO:0000256" key="4">
    <source>
        <dbReference type="ARBA" id="ARBA00012827"/>
    </source>
</evidence>
<evidence type="ECO:0000256" key="7">
    <source>
        <dbReference type="ARBA" id="ARBA00022679"/>
    </source>
</evidence>
<comment type="caution">
    <text evidence="12">The sequence shown here is derived from an EMBL/GenBank/DDBJ whole genome shotgun (WGS) entry which is preliminary data.</text>
</comment>
<feature type="repeat" description="Lumazine-binding" evidence="10">
    <location>
        <begin position="1"/>
        <end position="92"/>
    </location>
</feature>
<dbReference type="NCBIfam" id="TIGR00187">
    <property type="entry name" value="ribE"/>
    <property type="match status" value="1"/>
</dbReference>
<comment type="function">
    <text evidence="2">Catalyzes the dismutation of two molecules of 6,7-dimethyl-8-ribityllumazine, resulting in the formation of riboflavin and 5-amino-6-(D-ribitylamino)uracil.</text>
</comment>
<evidence type="ECO:0000256" key="8">
    <source>
        <dbReference type="ARBA" id="ARBA00022737"/>
    </source>
</evidence>
<dbReference type="Proteomes" id="UP000247807">
    <property type="component" value="Unassembled WGS sequence"/>
</dbReference>
<dbReference type="EC" id="2.5.1.9" evidence="4 9"/>
<evidence type="ECO:0000256" key="5">
    <source>
        <dbReference type="ARBA" id="ARBA00013950"/>
    </source>
</evidence>
<dbReference type="InterPro" id="IPR023366">
    <property type="entry name" value="ATP_synth_asu-like_sf"/>
</dbReference>
<dbReference type="PROSITE" id="PS51177">
    <property type="entry name" value="LUMAZINE_BIND"/>
    <property type="match status" value="2"/>
</dbReference>
<evidence type="ECO:0000256" key="3">
    <source>
        <dbReference type="ARBA" id="ARBA00004887"/>
    </source>
</evidence>
<dbReference type="RefSeq" id="WP_158466121.1">
    <property type="nucleotide sequence ID" value="NZ_QJUE01000002.1"/>
</dbReference>
<dbReference type="Pfam" id="PF00677">
    <property type="entry name" value="Lum_binding"/>
    <property type="match status" value="2"/>
</dbReference>
<accession>A0A318R2Y2</accession>
<reference evidence="12 13" key="1">
    <citation type="journal article" date="2018" name="Appl. Environ. Microbiol.">
        <title>Genome rearrangement shapes Prochlorococcus ecological adaptation.</title>
        <authorList>
            <person name="Yan W."/>
            <person name="Wei S."/>
            <person name="Wang Q."/>
            <person name="Xiao X."/>
            <person name="Zeng Q."/>
            <person name="Jiao N."/>
            <person name="Zhang R."/>
        </authorList>
    </citation>
    <scope>NUCLEOTIDE SEQUENCE [LARGE SCALE GENOMIC DNA]</scope>
    <source>
        <strain evidence="12 13">XMU1408</strain>
    </source>
</reference>
<dbReference type="InterPro" id="IPR026017">
    <property type="entry name" value="Lumazine-bd_dom"/>
</dbReference>
<dbReference type="GO" id="GO:0004746">
    <property type="term" value="F:riboflavin synthase activity"/>
    <property type="evidence" value="ECO:0007669"/>
    <property type="project" value="UniProtKB-UniRule"/>
</dbReference>
<feature type="repeat" description="Lumazine-binding" evidence="10">
    <location>
        <begin position="93"/>
        <end position="192"/>
    </location>
</feature>
<gene>
    <name evidence="12" type="ORF">DNJ73_02415</name>
</gene>
<dbReference type="PANTHER" id="PTHR21098">
    <property type="entry name" value="RIBOFLAVIN SYNTHASE ALPHA CHAIN"/>
    <property type="match status" value="1"/>
</dbReference>
<evidence type="ECO:0000256" key="2">
    <source>
        <dbReference type="ARBA" id="ARBA00002803"/>
    </source>
</evidence>
<dbReference type="PIRSF" id="PIRSF000498">
    <property type="entry name" value="Riboflavin_syn_A"/>
    <property type="match status" value="1"/>
</dbReference>
<evidence type="ECO:0000313" key="12">
    <source>
        <dbReference type="EMBL" id="PYE02624.1"/>
    </source>
</evidence>
<dbReference type="NCBIfam" id="NF006767">
    <property type="entry name" value="PRK09289.1"/>
    <property type="match status" value="1"/>
</dbReference>
<dbReference type="SUPFAM" id="SSF63380">
    <property type="entry name" value="Riboflavin synthase domain-like"/>
    <property type="match status" value="2"/>
</dbReference>
<evidence type="ECO:0000313" key="13">
    <source>
        <dbReference type="Proteomes" id="UP000247807"/>
    </source>
</evidence>
<evidence type="ECO:0000256" key="6">
    <source>
        <dbReference type="ARBA" id="ARBA00022619"/>
    </source>
</evidence>
<dbReference type="CDD" id="cd00402">
    <property type="entry name" value="Riboflavin_synthase_like"/>
    <property type="match status" value="1"/>
</dbReference>